<name>A0AAE8MV42_9PEZI</name>
<evidence type="ECO:0000313" key="3">
    <source>
        <dbReference type="Proteomes" id="UP001187682"/>
    </source>
</evidence>
<reference evidence="2" key="1">
    <citation type="submission" date="2018-03" db="EMBL/GenBank/DDBJ databases">
        <authorList>
            <person name="Guldener U."/>
        </authorList>
    </citation>
    <scope>NUCLEOTIDE SEQUENCE</scope>
</reference>
<dbReference type="Pfam" id="PF11905">
    <property type="entry name" value="DUF3425"/>
    <property type="match status" value="1"/>
</dbReference>
<dbReference type="PANTHER" id="PTHR38116">
    <property type="entry name" value="CHROMOSOME 7, WHOLE GENOME SHOTGUN SEQUENCE"/>
    <property type="match status" value="1"/>
</dbReference>
<comment type="caution">
    <text evidence="2">The sequence shown here is derived from an EMBL/GenBank/DDBJ whole genome shotgun (WGS) entry which is preliminary data.</text>
</comment>
<dbReference type="AlphaFoldDB" id="A0AAE8MV42"/>
<dbReference type="EMBL" id="ONZQ02000003">
    <property type="protein sequence ID" value="SPN99603.1"/>
    <property type="molecule type" value="Genomic_DNA"/>
</dbReference>
<feature type="compositionally biased region" description="Polar residues" evidence="1">
    <location>
        <begin position="1"/>
        <end position="17"/>
    </location>
</feature>
<feature type="region of interest" description="Disordered" evidence="1">
    <location>
        <begin position="1"/>
        <end position="111"/>
    </location>
</feature>
<feature type="compositionally biased region" description="Basic residues" evidence="1">
    <location>
        <begin position="65"/>
        <end position="77"/>
    </location>
</feature>
<keyword evidence="3" id="KW-1185">Reference proteome</keyword>
<dbReference type="InterPro" id="IPR021833">
    <property type="entry name" value="DUF3425"/>
</dbReference>
<evidence type="ECO:0008006" key="4">
    <source>
        <dbReference type="Google" id="ProtNLM"/>
    </source>
</evidence>
<sequence length="391" mass="42072">MSDSQGTRSSPYQSGASSDHDASAESYVAPRTRQRVYKAPPPLAVPDIEEDAAERKRVLNVLAQRRYRQRRRQKKKMATTEAAGEKSPPEPAPAGSGVNGTAGSSGAETAGSASLDDFMEVMELAGPGEGGALGMSFAQDTLDLTSTASWAAAVGFMGDMQTPPPGLALEGSHDAGSAVGGTSLCGFDMSENQTSSGDEFEASGVVDPSNLFMSPPSTRSSTSFPDTYLLPVSELTILRAMLRISQRLNVTSFWQLDAASPFTTGSATPQHELPVSFRPTPSQLLVPHHPIIDILPWPNVREKLIGIMQLPDEVRPEGAEGPMALLNFAYDIEDGAEGIRIWGADVYDPGAWEVGQVLFERWWFLFDREIVANSNRWRMLRGASALRLKGA</sequence>
<evidence type="ECO:0000313" key="2">
    <source>
        <dbReference type="EMBL" id="SPN99603.1"/>
    </source>
</evidence>
<evidence type="ECO:0000256" key="1">
    <source>
        <dbReference type="SAM" id="MobiDB-lite"/>
    </source>
</evidence>
<gene>
    <name evidence="2" type="ORF">DNG_02455</name>
</gene>
<proteinExistence type="predicted"/>
<dbReference type="PANTHER" id="PTHR38116:SF9">
    <property type="entry name" value="BZIP DOMAIN-CONTAINING PROTEIN"/>
    <property type="match status" value="1"/>
</dbReference>
<organism evidence="2 3">
    <name type="scientific">Cephalotrichum gorgonifer</name>
    <dbReference type="NCBI Taxonomy" id="2041049"/>
    <lineage>
        <taxon>Eukaryota</taxon>
        <taxon>Fungi</taxon>
        <taxon>Dikarya</taxon>
        <taxon>Ascomycota</taxon>
        <taxon>Pezizomycotina</taxon>
        <taxon>Sordariomycetes</taxon>
        <taxon>Hypocreomycetidae</taxon>
        <taxon>Microascales</taxon>
        <taxon>Microascaceae</taxon>
        <taxon>Cephalotrichum</taxon>
    </lineage>
</organism>
<dbReference type="Proteomes" id="UP001187682">
    <property type="component" value="Unassembled WGS sequence"/>
</dbReference>
<protein>
    <recommendedName>
        <fullName evidence="4">BZIP domain-containing protein</fullName>
    </recommendedName>
</protein>
<accession>A0AAE8MV42</accession>
<feature type="compositionally biased region" description="Low complexity" evidence="1">
    <location>
        <begin position="101"/>
        <end position="111"/>
    </location>
</feature>